<comment type="subcellular location">
    <subcellularLocation>
        <location evidence="1">Membrane</location>
        <topology evidence="1">Multi-pass membrane protein</topology>
    </subcellularLocation>
</comment>
<dbReference type="EMBL" id="JAACJO010000051">
    <property type="protein sequence ID" value="KAF5345089.1"/>
    <property type="molecule type" value="Genomic_DNA"/>
</dbReference>
<dbReference type="Gene3D" id="1.20.1250.20">
    <property type="entry name" value="MFS general substrate transporter like domains"/>
    <property type="match status" value="2"/>
</dbReference>
<feature type="transmembrane region" description="Helical" evidence="7">
    <location>
        <begin position="398"/>
        <end position="417"/>
    </location>
</feature>
<evidence type="ECO:0000256" key="1">
    <source>
        <dbReference type="ARBA" id="ARBA00004141"/>
    </source>
</evidence>
<organism evidence="9 10">
    <name type="scientific">Leucocoprinus leucothites</name>
    <dbReference type="NCBI Taxonomy" id="201217"/>
    <lineage>
        <taxon>Eukaryota</taxon>
        <taxon>Fungi</taxon>
        <taxon>Dikarya</taxon>
        <taxon>Basidiomycota</taxon>
        <taxon>Agaricomycotina</taxon>
        <taxon>Agaricomycetes</taxon>
        <taxon>Agaricomycetidae</taxon>
        <taxon>Agaricales</taxon>
        <taxon>Agaricineae</taxon>
        <taxon>Agaricaceae</taxon>
        <taxon>Leucocoprinus</taxon>
    </lineage>
</organism>
<dbReference type="InterPro" id="IPR044862">
    <property type="entry name" value="Pro_4_hyd_alph_FE2OG_OXY"/>
</dbReference>
<comment type="caution">
    <text evidence="9">The sequence shown here is derived from an EMBL/GenBank/DDBJ whole genome shotgun (WGS) entry which is preliminary data.</text>
</comment>
<evidence type="ECO:0000256" key="4">
    <source>
        <dbReference type="ARBA" id="ARBA00022989"/>
    </source>
</evidence>
<evidence type="ECO:0000256" key="5">
    <source>
        <dbReference type="ARBA" id="ARBA00023136"/>
    </source>
</evidence>
<dbReference type="InterPro" id="IPR011701">
    <property type="entry name" value="MFS"/>
</dbReference>
<keyword evidence="4 7" id="KW-1133">Transmembrane helix</keyword>
<accession>A0A8H5FQ78</accession>
<evidence type="ECO:0000256" key="7">
    <source>
        <dbReference type="SAM" id="Phobius"/>
    </source>
</evidence>
<dbReference type="InterPro" id="IPR036259">
    <property type="entry name" value="MFS_trans_sf"/>
</dbReference>
<protein>
    <recommendedName>
        <fullName evidence="8">Prolyl 4-hydroxylase alpha subunit Fe(2+) 2OG dioxygenase domain-containing protein</fullName>
    </recommendedName>
</protein>
<feature type="domain" description="Prolyl 4-hydroxylase alpha subunit Fe(2+) 2OG dioxygenase" evidence="8">
    <location>
        <begin position="591"/>
        <end position="683"/>
    </location>
</feature>
<evidence type="ECO:0000313" key="9">
    <source>
        <dbReference type="EMBL" id="KAF5345089.1"/>
    </source>
</evidence>
<evidence type="ECO:0000256" key="6">
    <source>
        <dbReference type="SAM" id="MobiDB-lite"/>
    </source>
</evidence>
<dbReference type="Pfam" id="PF07690">
    <property type="entry name" value="MFS_1"/>
    <property type="match status" value="1"/>
</dbReference>
<dbReference type="AlphaFoldDB" id="A0A8H5FQ78"/>
<feature type="transmembrane region" description="Helical" evidence="7">
    <location>
        <begin position="166"/>
        <end position="187"/>
    </location>
</feature>
<feature type="transmembrane region" description="Helical" evidence="7">
    <location>
        <begin position="423"/>
        <end position="444"/>
    </location>
</feature>
<evidence type="ECO:0000256" key="2">
    <source>
        <dbReference type="ARBA" id="ARBA00022448"/>
    </source>
</evidence>
<name>A0A8H5FQ78_9AGAR</name>
<keyword evidence="3 7" id="KW-0812">Transmembrane</keyword>
<evidence type="ECO:0000313" key="10">
    <source>
        <dbReference type="Proteomes" id="UP000559027"/>
    </source>
</evidence>
<dbReference type="Proteomes" id="UP000559027">
    <property type="component" value="Unassembled WGS sequence"/>
</dbReference>
<dbReference type="SUPFAM" id="SSF103473">
    <property type="entry name" value="MFS general substrate transporter"/>
    <property type="match status" value="2"/>
</dbReference>
<proteinExistence type="predicted"/>
<sequence>MSDNTASPTLNEKKANNLHLETASFGNESDKLDFGGESSLPQPPTLSPDEEKRLWRRIDIRLMPILTLMYLLSFLDRGNIGNARLQGLTTQLQLSGQEYNIALTMYFIPYCIFECPANLVLKRFRPSRLVLKSPFSDLIDNPQTASPDRWLPGITVKSPQSMMSGAYLRGSVCQCLWGVIMTLMGLVKSYPQLVGVRICLGVAEAGLFPGVVYYLSIWYPRHMLQLRIGLFFGAASLAGAFSGLLAYGISFMSGTRGLLGWSWIFILEGLATVVVGLVAFLILVDFPATAGFLTPEERAFVIWRKKYDNSSVGEEEHFEMRHLWAAVKDWQVWLHILIYMSVIAPLYGITLFLPTIINSFGYSPAISQLLTVPPYVVATLILYVFAFFSDRIKKRYPFILAGLVLCLIGFAINISNAPHGVKYFGTFFVVTGSYSAFPGVVAWLGNNLAGQYKRGIESSLLVMAPNPIQNLHDLLIAQERWHEPWTTGTVNLSGPESTLFFKCKDGSSRHFQLDSVTKSDVEALLDACQPATFGRGSENVLDEKYRKAWKLDSGAFSWLFNPDSGRFVAELAQGFCPWDQLDRGIRLEAYKLNVYGKGGFFKSHKDTPRGANMFGSLVVVLPIAHEGGGLILRHRGRELNFDASTVLKRAPPSTVAYVAFYSDVDHEVLEVSSGHRVTITFNLYFDPSRASPLPATSRSRKIPDNPFTVTFHQYLRDTNFVNSHRYLGFGLEYIYPKRADEYSSNLVHFLKGPDAFLYRALTELGVRPQLRYLYRSEYGSCDFWIMLNHPIDGRRVNEASSETELEYLLEEPSSKIVWAKGKTEGSTAGGDRAVFRRHPWFISYLSNADHCRDRTLPINWVTEPSDNLVGRTLWVELGNEPAHEIYYYAVCIIIDLSVLDASIFA</sequence>
<keyword evidence="2" id="KW-0813">Transport</keyword>
<evidence type="ECO:0000256" key="3">
    <source>
        <dbReference type="ARBA" id="ARBA00022692"/>
    </source>
</evidence>
<keyword evidence="5 7" id="KW-0472">Membrane</keyword>
<evidence type="ECO:0000259" key="8">
    <source>
        <dbReference type="Pfam" id="PF13640"/>
    </source>
</evidence>
<gene>
    <name evidence="9" type="ORF">D9756_011167</name>
</gene>
<feature type="transmembrane region" description="Helical" evidence="7">
    <location>
        <begin position="193"/>
        <end position="216"/>
    </location>
</feature>
<dbReference type="Gene3D" id="2.60.120.620">
    <property type="entry name" value="q2cbj1_9rhob like domain"/>
    <property type="match status" value="1"/>
</dbReference>
<feature type="transmembrane region" description="Helical" evidence="7">
    <location>
        <begin position="261"/>
        <end position="284"/>
    </location>
</feature>
<feature type="transmembrane region" description="Helical" evidence="7">
    <location>
        <begin position="365"/>
        <end position="386"/>
    </location>
</feature>
<reference evidence="9 10" key="1">
    <citation type="journal article" date="2020" name="ISME J.">
        <title>Uncovering the hidden diversity of litter-decomposition mechanisms in mushroom-forming fungi.</title>
        <authorList>
            <person name="Floudas D."/>
            <person name="Bentzer J."/>
            <person name="Ahren D."/>
            <person name="Johansson T."/>
            <person name="Persson P."/>
            <person name="Tunlid A."/>
        </authorList>
    </citation>
    <scope>NUCLEOTIDE SEQUENCE [LARGE SCALE GENOMIC DNA]</scope>
    <source>
        <strain evidence="9 10">CBS 146.42</strain>
    </source>
</reference>
<feature type="region of interest" description="Disordered" evidence="6">
    <location>
        <begin position="27"/>
        <end position="48"/>
    </location>
</feature>
<feature type="transmembrane region" description="Helical" evidence="7">
    <location>
        <begin position="228"/>
        <end position="249"/>
    </location>
</feature>
<dbReference type="PANTHER" id="PTHR43791:SF18">
    <property type="entry name" value="NICOTINIC ACID TRANSPORTER TNA1, PUTATIVE (AFU_ORTHOLOGUE AFUA_3G03820)-RELATED"/>
    <property type="match status" value="1"/>
</dbReference>
<dbReference type="PANTHER" id="PTHR43791">
    <property type="entry name" value="PERMEASE-RELATED"/>
    <property type="match status" value="1"/>
</dbReference>
<dbReference type="OrthoDB" id="2985014at2759"/>
<dbReference type="GO" id="GO:0022857">
    <property type="term" value="F:transmembrane transporter activity"/>
    <property type="evidence" value="ECO:0007669"/>
    <property type="project" value="InterPro"/>
</dbReference>
<dbReference type="Pfam" id="PF13640">
    <property type="entry name" value="2OG-FeII_Oxy_3"/>
    <property type="match status" value="1"/>
</dbReference>
<dbReference type="GO" id="GO:0016020">
    <property type="term" value="C:membrane"/>
    <property type="evidence" value="ECO:0007669"/>
    <property type="project" value="UniProtKB-SubCell"/>
</dbReference>
<feature type="transmembrane region" description="Helical" evidence="7">
    <location>
        <begin position="330"/>
        <end position="353"/>
    </location>
</feature>
<keyword evidence="10" id="KW-1185">Reference proteome</keyword>